<name>A0A833R2T4_9POAL</name>
<dbReference type="PANTHER" id="PTHR33103:SF19">
    <property type="entry name" value="OS09G0544700 PROTEIN"/>
    <property type="match status" value="1"/>
</dbReference>
<dbReference type="EMBL" id="SWLB01000006">
    <property type="protein sequence ID" value="KAF3337465.1"/>
    <property type="molecule type" value="Genomic_DNA"/>
</dbReference>
<dbReference type="PANTHER" id="PTHR33103">
    <property type="entry name" value="OS01G0153900 PROTEIN"/>
    <property type="match status" value="1"/>
</dbReference>
<sequence length="207" mass="22707">MENVYDNLTLKLLIDKQANKVLFGEANIHAVELMFRFLSTSAFEKLLKKGAMVGSVVELYHSLCKLNETYIISKEKVSSLVNPAVASTSQPKTNTKDNALPIRCPCCGTALSTGEKFVDPMSDANTTIVEVNGVVTYTLMDDLTVGPMSTISSIALLKKFQIKDLESLEEKTVRFGDEEALKIFEASLETKTVLTDVYLKGNRAANA</sequence>
<organism evidence="1 2">
    <name type="scientific">Carex littledalei</name>
    <dbReference type="NCBI Taxonomy" id="544730"/>
    <lineage>
        <taxon>Eukaryota</taxon>
        <taxon>Viridiplantae</taxon>
        <taxon>Streptophyta</taxon>
        <taxon>Embryophyta</taxon>
        <taxon>Tracheophyta</taxon>
        <taxon>Spermatophyta</taxon>
        <taxon>Magnoliopsida</taxon>
        <taxon>Liliopsida</taxon>
        <taxon>Poales</taxon>
        <taxon>Cyperaceae</taxon>
        <taxon>Cyperoideae</taxon>
        <taxon>Cariceae</taxon>
        <taxon>Carex</taxon>
        <taxon>Carex subgen. Euthyceras</taxon>
    </lineage>
</organism>
<dbReference type="Pfam" id="PF05056">
    <property type="entry name" value="DUF674"/>
    <property type="match status" value="2"/>
</dbReference>
<evidence type="ECO:0000313" key="1">
    <source>
        <dbReference type="EMBL" id="KAF3337465.1"/>
    </source>
</evidence>
<evidence type="ECO:0000313" key="2">
    <source>
        <dbReference type="Proteomes" id="UP000623129"/>
    </source>
</evidence>
<dbReference type="OrthoDB" id="2014278at2759"/>
<reference evidence="1" key="1">
    <citation type="submission" date="2020-01" db="EMBL/GenBank/DDBJ databases">
        <title>Genome sequence of Kobresia littledalei, the first chromosome-level genome in the family Cyperaceae.</title>
        <authorList>
            <person name="Qu G."/>
        </authorList>
    </citation>
    <scope>NUCLEOTIDE SEQUENCE</scope>
    <source>
        <strain evidence="1">C.B.Clarke</strain>
        <tissue evidence="1">Leaf</tissue>
    </source>
</reference>
<accession>A0A833R2T4</accession>
<keyword evidence="2" id="KW-1185">Reference proteome</keyword>
<gene>
    <name evidence="1" type="ORF">FCM35_KLT18052</name>
</gene>
<dbReference type="Proteomes" id="UP000623129">
    <property type="component" value="Unassembled WGS sequence"/>
</dbReference>
<comment type="caution">
    <text evidence="1">The sequence shown here is derived from an EMBL/GenBank/DDBJ whole genome shotgun (WGS) entry which is preliminary data.</text>
</comment>
<protein>
    <submittedName>
        <fullName evidence="1">Uncharacterized protein</fullName>
    </submittedName>
</protein>
<dbReference type="InterPro" id="IPR007750">
    <property type="entry name" value="DUF674"/>
</dbReference>
<dbReference type="AlphaFoldDB" id="A0A833R2T4"/>
<proteinExistence type="predicted"/>